<dbReference type="OrthoDB" id="513924at2"/>
<organism evidence="1 2">
    <name type="scientific">Prochlorococcus marinus (strain MIT 9313)</name>
    <dbReference type="NCBI Taxonomy" id="74547"/>
    <lineage>
        <taxon>Bacteria</taxon>
        <taxon>Bacillati</taxon>
        <taxon>Cyanobacteriota</taxon>
        <taxon>Cyanophyceae</taxon>
        <taxon>Synechococcales</taxon>
        <taxon>Prochlorococcaceae</taxon>
        <taxon>Prochlorococcus</taxon>
    </lineage>
</organism>
<dbReference type="Proteomes" id="UP000001423">
    <property type="component" value="Chromosome"/>
</dbReference>
<evidence type="ECO:0000313" key="2">
    <source>
        <dbReference type="Proteomes" id="UP000001423"/>
    </source>
</evidence>
<dbReference type="InterPro" id="IPR021355">
    <property type="entry name" value="Phage_Syn9_Gp224"/>
</dbReference>
<dbReference type="KEGG" id="pmt:PMT_1637"/>
<reference evidence="1 2" key="1">
    <citation type="journal article" date="2003" name="Nature">
        <title>Genome divergence in two Prochlorococcus ecotypes reflects oceanic niche differentiation.</title>
        <authorList>
            <person name="Rocap G."/>
            <person name="Larimer F.W."/>
            <person name="Lamerdin J.E."/>
            <person name="Malfatti S."/>
            <person name="Chain P."/>
            <person name="Ahlgren N.A."/>
            <person name="Arellano A."/>
            <person name="Coleman M."/>
            <person name="Hauser L."/>
            <person name="Hess W.R."/>
            <person name="Johnson Z.I."/>
            <person name="Land M.L."/>
            <person name="Lindell D."/>
            <person name="Post A.F."/>
            <person name="Regala W."/>
            <person name="Shah M."/>
            <person name="Shaw S.L."/>
            <person name="Steglich C."/>
            <person name="Sullivan M.B."/>
            <person name="Ting C.S."/>
            <person name="Tolonen A."/>
            <person name="Webb E.A."/>
            <person name="Zinser E.R."/>
            <person name="Chisholm S.W."/>
        </authorList>
    </citation>
    <scope>NUCLEOTIDE SEQUENCE [LARGE SCALE GENOMIC DNA]</scope>
    <source>
        <strain evidence="2">MIT 9313</strain>
    </source>
</reference>
<keyword evidence="2" id="KW-1185">Reference proteome</keyword>
<protein>
    <recommendedName>
        <fullName evidence="3">DUF2973 domain-containing protein</fullName>
    </recommendedName>
</protein>
<dbReference type="Pfam" id="PF11189">
    <property type="entry name" value="DUF2973"/>
    <property type="match status" value="1"/>
</dbReference>
<evidence type="ECO:0008006" key="3">
    <source>
        <dbReference type="Google" id="ProtNLM"/>
    </source>
</evidence>
<dbReference type="RefSeq" id="WP_011131004.1">
    <property type="nucleotide sequence ID" value="NC_005071.1"/>
</dbReference>
<sequence>MENPLFPILYGAAFLILLWQAFRVMGKGFGAAQQPIRSQPIRKNSQGDRTGLVTVHPELLDQEGRLTEEELLTVRFSGDNEPPQSTETPAE</sequence>
<proteinExistence type="predicted"/>
<gene>
    <name evidence="1" type="ordered locus">PMT_1637</name>
</gene>
<dbReference type="AlphaFoldDB" id="Q7V5C7"/>
<dbReference type="HOGENOM" id="CLU_2511506_0_0_3"/>
<accession>Q7V5C7</accession>
<name>Q7V5C7_PROMM</name>
<evidence type="ECO:0000313" key="1">
    <source>
        <dbReference type="EMBL" id="CAE21812.1"/>
    </source>
</evidence>
<dbReference type="eggNOG" id="ENOG50343NT">
    <property type="taxonomic scope" value="Bacteria"/>
</dbReference>
<dbReference type="EMBL" id="BX548175">
    <property type="protein sequence ID" value="CAE21812.1"/>
    <property type="molecule type" value="Genomic_DNA"/>
</dbReference>